<protein>
    <submittedName>
        <fullName evidence="2">Uncharacterized protein</fullName>
    </submittedName>
</protein>
<feature type="compositionally biased region" description="Basic residues" evidence="1">
    <location>
        <begin position="105"/>
        <end position="121"/>
    </location>
</feature>
<dbReference type="EMBL" id="FAOZ01000007">
    <property type="protein sequence ID" value="CUU56362.1"/>
    <property type="molecule type" value="Genomic_DNA"/>
</dbReference>
<gene>
    <name evidence="2" type="ORF">Ga0074812_107246</name>
</gene>
<evidence type="ECO:0000313" key="3">
    <source>
        <dbReference type="Proteomes" id="UP000198802"/>
    </source>
</evidence>
<keyword evidence="3" id="KW-1185">Reference proteome</keyword>
<reference evidence="3" key="1">
    <citation type="submission" date="2015-11" db="EMBL/GenBank/DDBJ databases">
        <authorList>
            <person name="Varghese N."/>
        </authorList>
    </citation>
    <scope>NUCLEOTIDE SEQUENCE [LARGE SCALE GENOMIC DNA]</scope>
    <source>
        <strain evidence="3">DSM 45899</strain>
    </source>
</reference>
<feature type="region of interest" description="Disordered" evidence="1">
    <location>
        <begin position="23"/>
        <end position="55"/>
    </location>
</feature>
<proteinExistence type="predicted"/>
<evidence type="ECO:0000256" key="1">
    <source>
        <dbReference type="SAM" id="MobiDB-lite"/>
    </source>
</evidence>
<sequence>MSRAAPACCREYRRRTSLRLLRRRSPELSRPCRPAPARAAQETSENTDGVRAWRSPAPRRRIRVVESSRAARDRMRAVPGRISPPMCRPGAEGAPDRCPPGAGRGRARRGQRQRAGGRRRGTAAGLGRPGLLLPWWRRRSRPATGRFAPGTPAAGGWARRPAGPLGTLRTTRRLGRSTPAWLCPVLRPGAPLPLRWRSAVVVPFELVCHDELPLLRIPDWRDSRRHRGTGAIGVNIKEVFTTLVPLYGGITQSFALLR</sequence>
<organism evidence="2 3">
    <name type="scientific">Parafrankia irregularis</name>
    <dbReference type="NCBI Taxonomy" id="795642"/>
    <lineage>
        <taxon>Bacteria</taxon>
        <taxon>Bacillati</taxon>
        <taxon>Actinomycetota</taxon>
        <taxon>Actinomycetes</taxon>
        <taxon>Frankiales</taxon>
        <taxon>Frankiaceae</taxon>
        <taxon>Parafrankia</taxon>
    </lineage>
</organism>
<feature type="compositionally biased region" description="Low complexity" evidence="1">
    <location>
        <begin position="148"/>
        <end position="165"/>
    </location>
</feature>
<name>A0A0S4QPE4_9ACTN</name>
<evidence type="ECO:0000313" key="2">
    <source>
        <dbReference type="EMBL" id="CUU56362.1"/>
    </source>
</evidence>
<dbReference type="AlphaFoldDB" id="A0A0S4QPE4"/>
<dbReference type="Proteomes" id="UP000198802">
    <property type="component" value="Unassembled WGS sequence"/>
</dbReference>
<feature type="compositionally biased region" description="Low complexity" evidence="1">
    <location>
        <begin position="28"/>
        <end position="40"/>
    </location>
</feature>
<feature type="region of interest" description="Disordered" evidence="1">
    <location>
        <begin position="79"/>
        <end position="124"/>
    </location>
</feature>
<accession>A0A0S4QPE4</accession>
<feature type="region of interest" description="Disordered" evidence="1">
    <location>
        <begin position="146"/>
        <end position="165"/>
    </location>
</feature>